<dbReference type="EMBL" id="AYZM01000141">
    <property type="protein sequence ID" value="KRN18970.1"/>
    <property type="molecule type" value="Genomic_DNA"/>
</dbReference>
<sequence>MIDFSSHPAVQRAWMHQLGQQGELIEPEAMTRFKALAEAYNRQYGERRVRPKLNHD</sequence>
<keyword evidence="2" id="KW-1185">Reference proteome</keyword>
<evidence type="ECO:0000313" key="2">
    <source>
        <dbReference type="Proteomes" id="UP000051442"/>
    </source>
</evidence>
<evidence type="ECO:0000313" key="1">
    <source>
        <dbReference type="EMBL" id="KRN18970.1"/>
    </source>
</evidence>
<accession>A0A0R2F1K2</accession>
<organism evidence="1 2">
    <name type="scientific">Secundilactobacillus similis DSM 23365 = JCM 2765</name>
    <dbReference type="NCBI Taxonomy" id="1423804"/>
    <lineage>
        <taxon>Bacteria</taxon>
        <taxon>Bacillati</taxon>
        <taxon>Bacillota</taxon>
        <taxon>Bacilli</taxon>
        <taxon>Lactobacillales</taxon>
        <taxon>Lactobacillaceae</taxon>
        <taxon>Secundilactobacillus</taxon>
    </lineage>
</organism>
<dbReference type="PATRIC" id="fig|1423804.4.peg.1912"/>
<proteinExistence type="predicted"/>
<comment type="caution">
    <text evidence="1">The sequence shown here is derived from an EMBL/GenBank/DDBJ whole genome shotgun (WGS) entry which is preliminary data.</text>
</comment>
<dbReference type="Proteomes" id="UP000051442">
    <property type="component" value="Unassembled WGS sequence"/>
</dbReference>
<reference evidence="1 2" key="1">
    <citation type="journal article" date="2015" name="Genome Announc.">
        <title>Expanding the biotechnology potential of lactobacilli through comparative genomics of 213 strains and associated genera.</title>
        <authorList>
            <person name="Sun Z."/>
            <person name="Harris H.M."/>
            <person name="McCann A."/>
            <person name="Guo C."/>
            <person name="Argimon S."/>
            <person name="Zhang W."/>
            <person name="Yang X."/>
            <person name="Jeffery I.B."/>
            <person name="Cooney J.C."/>
            <person name="Kagawa T.F."/>
            <person name="Liu W."/>
            <person name="Song Y."/>
            <person name="Salvetti E."/>
            <person name="Wrobel A."/>
            <person name="Rasinkangas P."/>
            <person name="Parkhill J."/>
            <person name="Rea M.C."/>
            <person name="O'Sullivan O."/>
            <person name="Ritari J."/>
            <person name="Douillard F.P."/>
            <person name="Paul Ross R."/>
            <person name="Yang R."/>
            <person name="Briner A.E."/>
            <person name="Felis G.E."/>
            <person name="de Vos W.M."/>
            <person name="Barrangou R."/>
            <person name="Klaenhammer T.R."/>
            <person name="Caufield P.W."/>
            <person name="Cui Y."/>
            <person name="Zhang H."/>
            <person name="O'Toole P.W."/>
        </authorList>
    </citation>
    <scope>NUCLEOTIDE SEQUENCE [LARGE SCALE GENOMIC DNA]</scope>
    <source>
        <strain evidence="1 2">DSM 23365</strain>
    </source>
</reference>
<gene>
    <name evidence="1" type="ORF">FD14_GL001765</name>
</gene>
<name>A0A0R2F1K2_9LACO</name>
<protein>
    <submittedName>
        <fullName evidence="1">Uncharacterized protein</fullName>
    </submittedName>
</protein>
<dbReference type="AlphaFoldDB" id="A0A0R2F1K2"/>